<organism evidence="2 3">
    <name type="scientific">Hymenobacter yonginensis</name>
    <dbReference type="NCBI Taxonomy" id="748197"/>
    <lineage>
        <taxon>Bacteria</taxon>
        <taxon>Pseudomonadati</taxon>
        <taxon>Bacteroidota</taxon>
        <taxon>Cytophagia</taxon>
        <taxon>Cytophagales</taxon>
        <taxon>Hymenobacteraceae</taxon>
        <taxon>Hymenobacter</taxon>
    </lineage>
</organism>
<sequence>MPGKIFLADQRQHQETAEFRRFSTFHASPAAGAGHMPFGALQGLHEETLAAGSCTTQVAEAAGWVLVLPVTGSVAVHAATDPYAMTVQVEELLLLPVAAGTVVELRNPYSDCAIQLLHLWLAGPAPRVAGAARLFPFRFADLANCLAPVVAGPPVRVALGQLAGRQEVEYVLTDSAHSFFAVVLAGAFEVAGRLLHQHDALGLWDTPRVELEALSYDAVVLVLELPSVPAS</sequence>
<evidence type="ECO:0000313" key="2">
    <source>
        <dbReference type="EMBL" id="WBO84875.1"/>
    </source>
</evidence>
<dbReference type="RefSeq" id="WP_270127442.1">
    <property type="nucleotide sequence ID" value="NZ_CP115396.1"/>
</dbReference>
<evidence type="ECO:0000259" key="1">
    <source>
        <dbReference type="Pfam" id="PF17954"/>
    </source>
</evidence>
<proteinExistence type="predicted"/>
<dbReference type="Pfam" id="PF17954">
    <property type="entry name" value="Pirin_C_2"/>
    <property type="match status" value="1"/>
</dbReference>
<dbReference type="Proteomes" id="UP001211872">
    <property type="component" value="Chromosome"/>
</dbReference>
<dbReference type="InterPro" id="IPR014710">
    <property type="entry name" value="RmlC-like_jellyroll"/>
</dbReference>
<accession>A0ABY7PNP8</accession>
<dbReference type="Gene3D" id="2.60.120.10">
    <property type="entry name" value="Jelly Rolls"/>
    <property type="match status" value="1"/>
</dbReference>
<dbReference type="InterPro" id="IPR011051">
    <property type="entry name" value="RmlC_Cupin_sf"/>
</dbReference>
<dbReference type="SUPFAM" id="SSF51182">
    <property type="entry name" value="RmlC-like cupins"/>
    <property type="match status" value="1"/>
</dbReference>
<keyword evidence="3" id="KW-1185">Reference proteome</keyword>
<reference evidence="2 3" key="1">
    <citation type="journal article" date="2011" name="Int. J. Syst. Evol. Microbiol.">
        <title>Hymenobacter yonginensis sp. nov., isolated from a mesotrophic artificial lake.</title>
        <authorList>
            <person name="Joung Y."/>
            <person name="Cho S.H."/>
            <person name="Kim H."/>
            <person name="Kim S.B."/>
            <person name="Joh K."/>
        </authorList>
    </citation>
    <scope>NUCLEOTIDE SEQUENCE [LARGE SCALE GENOMIC DNA]</scope>
    <source>
        <strain evidence="2 3">KCTC 22745</strain>
    </source>
</reference>
<gene>
    <name evidence="2" type="ORF">O9Z63_01215</name>
</gene>
<feature type="domain" description="Quercetin 2,3-dioxygenase C-terminal cupin" evidence="1">
    <location>
        <begin position="155"/>
        <end position="225"/>
    </location>
</feature>
<dbReference type="EMBL" id="CP115396">
    <property type="protein sequence ID" value="WBO84875.1"/>
    <property type="molecule type" value="Genomic_DNA"/>
</dbReference>
<evidence type="ECO:0000313" key="3">
    <source>
        <dbReference type="Proteomes" id="UP001211872"/>
    </source>
</evidence>
<dbReference type="InterPro" id="IPR041602">
    <property type="entry name" value="Quercetinase_C"/>
</dbReference>
<name>A0ABY7PNP8_9BACT</name>
<protein>
    <recommendedName>
        <fullName evidence="1">Quercetin 2,3-dioxygenase C-terminal cupin domain-containing protein</fullName>
    </recommendedName>
</protein>